<evidence type="ECO:0000256" key="7">
    <source>
        <dbReference type="ARBA" id="ARBA00022737"/>
    </source>
</evidence>
<evidence type="ECO:0000256" key="1">
    <source>
        <dbReference type="ARBA" id="ARBA00004448"/>
    </source>
</evidence>
<dbReference type="AlphaFoldDB" id="A0A2K5R4Q5"/>
<evidence type="ECO:0000256" key="11">
    <source>
        <dbReference type="ARBA" id="ARBA00023014"/>
    </source>
</evidence>
<reference evidence="21" key="2">
    <citation type="submission" date="2025-09" db="UniProtKB">
        <authorList>
            <consortium name="Ensembl"/>
        </authorList>
    </citation>
    <scope>IDENTIFICATION</scope>
</reference>
<dbReference type="InterPro" id="IPR045315">
    <property type="entry name" value="Mtm1-like"/>
</dbReference>
<feature type="transmembrane region" description="Helical" evidence="20">
    <location>
        <begin position="159"/>
        <end position="183"/>
    </location>
</feature>
<evidence type="ECO:0000256" key="8">
    <source>
        <dbReference type="ARBA" id="ARBA00022792"/>
    </source>
</evidence>
<dbReference type="PANTHER" id="PTHR45760:SF1">
    <property type="entry name" value="MITOCHONDRIAL GLUTATHIONE TRANSPORTER SLC25A39-RELATED"/>
    <property type="match status" value="1"/>
</dbReference>
<evidence type="ECO:0000256" key="2">
    <source>
        <dbReference type="ARBA" id="ARBA00006375"/>
    </source>
</evidence>
<keyword evidence="5" id="KW-0001">2Fe-2S</keyword>
<reference evidence="21" key="1">
    <citation type="submission" date="2025-08" db="UniProtKB">
        <authorList>
            <consortium name="Ensembl"/>
        </authorList>
    </citation>
    <scope>IDENTIFICATION</scope>
</reference>
<dbReference type="Gene3D" id="1.50.40.10">
    <property type="entry name" value="Mitochondrial carrier domain"/>
    <property type="match status" value="1"/>
</dbReference>
<name>A0A2K5R4Q5_CEBIM</name>
<proteinExistence type="inferred from homology"/>
<evidence type="ECO:0000256" key="18">
    <source>
        <dbReference type="PROSITE-ProRule" id="PRU00282"/>
    </source>
</evidence>
<evidence type="ECO:0000256" key="4">
    <source>
        <dbReference type="ARBA" id="ARBA00022692"/>
    </source>
</evidence>
<feature type="transmembrane region" description="Helical" evidence="20">
    <location>
        <begin position="112"/>
        <end position="131"/>
    </location>
</feature>
<evidence type="ECO:0000256" key="16">
    <source>
        <dbReference type="ARBA" id="ARBA00041895"/>
    </source>
</evidence>
<accession>A0A2K5R4Q5</accession>
<dbReference type="InterPro" id="IPR018108">
    <property type="entry name" value="MCP_transmembrane"/>
</dbReference>
<evidence type="ECO:0000256" key="15">
    <source>
        <dbReference type="ARBA" id="ARBA00036017"/>
    </source>
</evidence>
<dbReference type="SUPFAM" id="SSF103506">
    <property type="entry name" value="Mitochondrial carrier"/>
    <property type="match status" value="1"/>
</dbReference>
<dbReference type="GO" id="GO:0051537">
    <property type="term" value="F:2 iron, 2 sulfur cluster binding"/>
    <property type="evidence" value="ECO:0007669"/>
    <property type="project" value="UniProtKB-KW"/>
</dbReference>
<evidence type="ECO:0000256" key="19">
    <source>
        <dbReference type="RuleBase" id="RU000488"/>
    </source>
</evidence>
<dbReference type="GO" id="GO:0046872">
    <property type="term" value="F:metal ion binding"/>
    <property type="evidence" value="ECO:0007669"/>
    <property type="project" value="UniProtKB-KW"/>
</dbReference>
<evidence type="ECO:0000256" key="3">
    <source>
        <dbReference type="ARBA" id="ARBA00022448"/>
    </source>
</evidence>
<keyword evidence="7 20" id="KW-0677">Repeat</keyword>
<evidence type="ECO:0000256" key="17">
    <source>
        <dbReference type="ARBA" id="ARBA00044796"/>
    </source>
</evidence>
<dbReference type="STRING" id="9516.ENSCCAP00000023114"/>
<evidence type="ECO:0000256" key="14">
    <source>
        <dbReference type="ARBA" id="ARBA00023136"/>
    </source>
</evidence>
<dbReference type="Pfam" id="PF00153">
    <property type="entry name" value="Mito_carr"/>
    <property type="match status" value="2"/>
</dbReference>
<keyword evidence="13" id="KW-0350">Heme biosynthesis</keyword>
<keyword evidence="6" id="KW-0479">Metal-binding</keyword>
<keyword evidence="12 20" id="KW-0496">Mitochondrion</keyword>
<organism evidence="21 22">
    <name type="scientific">Cebus imitator</name>
    <name type="common">Panamanian white-faced capuchin</name>
    <name type="synonym">Cebus capucinus imitator</name>
    <dbReference type="NCBI Taxonomy" id="2715852"/>
    <lineage>
        <taxon>Eukaryota</taxon>
        <taxon>Metazoa</taxon>
        <taxon>Chordata</taxon>
        <taxon>Craniata</taxon>
        <taxon>Vertebrata</taxon>
        <taxon>Euteleostomi</taxon>
        <taxon>Mammalia</taxon>
        <taxon>Eutheria</taxon>
        <taxon>Euarchontoglires</taxon>
        <taxon>Primates</taxon>
        <taxon>Haplorrhini</taxon>
        <taxon>Platyrrhini</taxon>
        <taxon>Cebidae</taxon>
        <taxon>Cebinae</taxon>
        <taxon>Cebus</taxon>
    </lineage>
</organism>
<evidence type="ECO:0000313" key="21">
    <source>
        <dbReference type="Ensembl" id="ENSCCAP00000023114.1"/>
    </source>
</evidence>
<dbReference type="InterPro" id="IPR023395">
    <property type="entry name" value="MCP_dom_sf"/>
</dbReference>
<sequence>MTVPVTTICFTAYHQIKAFLCGRALTSDLYAPMVAGTLLMRTKLQAQHMSYQEPGDCVRTAVAQGGWCSLRLGWDPTALQDVPFSALYWFNYELVKSWLNGLRPKDQTSVDMRFVAGGISGMVAAVLTLPFDLVKTQSQVALRAMEALRVTSLHVDSTWLLLGCFAVFLPLIIKAATSCAIMISTYEFFQRLSQDRLLGG</sequence>
<evidence type="ECO:0000256" key="12">
    <source>
        <dbReference type="ARBA" id="ARBA00023128"/>
    </source>
</evidence>
<evidence type="ECO:0000313" key="22">
    <source>
        <dbReference type="Proteomes" id="UP000233040"/>
    </source>
</evidence>
<comment type="caution">
    <text evidence="20">Lacks conserved residue(s) required for the propagation of feature annotation.</text>
</comment>
<keyword evidence="8 20" id="KW-0999">Mitochondrion inner membrane</keyword>
<evidence type="ECO:0000256" key="20">
    <source>
        <dbReference type="RuleBase" id="RU369018"/>
    </source>
</evidence>
<evidence type="ECO:0000256" key="5">
    <source>
        <dbReference type="ARBA" id="ARBA00022714"/>
    </source>
</evidence>
<evidence type="ECO:0000256" key="13">
    <source>
        <dbReference type="ARBA" id="ARBA00023133"/>
    </source>
</evidence>
<dbReference type="OMA" id="PLACATM"/>
<feature type="repeat" description="Solcar" evidence="18">
    <location>
        <begin position="108"/>
        <end position="192"/>
    </location>
</feature>
<dbReference type="Proteomes" id="UP000233040">
    <property type="component" value="Unassembled WGS sequence"/>
</dbReference>
<keyword evidence="22" id="KW-1185">Reference proteome</keyword>
<evidence type="ECO:0000256" key="6">
    <source>
        <dbReference type="ARBA" id="ARBA00022723"/>
    </source>
</evidence>
<evidence type="ECO:0000256" key="9">
    <source>
        <dbReference type="ARBA" id="ARBA00022989"/>
    </source>
</evidence>
<feature type="repeat" description="Solcar" evidence="18">
    <location>
        <begin position="14"/>
        <end position="98"/>
    </location>
</feature>
<dbReference type="GO" id="GO:1990542">
    <property type="term" value="P:mitochondrial transmembrane transport"/>
    <property type="evidence" value="ECO:0007669"/>
    <property type="project" value="InterPro"/>
</dbReference>
<dbReference type="PANTHER" id="PTHR45760">
    <property type="entry name" value="FI19922P1-RELATED"/>
    <property type="match status" value="1"/>
</dbReference>
<comment type="similarity">
    <text evidence="2 19">Belongs to the mitochondrial carrier (TC 2.A.29) family.</text>
</comment>
<keyword evidence="14 18" id="KW-0472">Membrane</keyword>
<comment type="catalytic activity">
    <reaction evidence="15">
        <text>glutathione(in) = glutathione(out)</text>
        <dbReference type="Rhea" id="RHEA:74819"/>
        <dbReference type="ChEBI" id="CHEBI:57925"/>
    </reaction>
</comment>
<keyword evidence="4 18" id="KW-0812">Transmembrane</keyword>
<keyword evidence="10" id="KW-0408">Iron</keyword>
<comment type="subcellular location">
    <subcellularLocation>
        <location evidence="1 20">Mitochondrion inner membrane</location>
        <topology evidence="1 20">Multi-pass membrane protein</topology>
    </subcellularLocation>
</comment>
<keyword evidence="9 20" id="KW-1133">Transmembrane helix</keyword>
<keyword evidence="11" id="KW-0411">Iron-sulfur</keyword>
<comment type="function">
    <text evidence="20">Mitochondrial transporter required for glutathione import into mitochondria. Glutathione, which plays key roles in oxidative metabolism, is produced exclusively in the cytosol and is imported in many organelles. Mitochondrial glutathione is required for the activity and stability of proteins containing iron-sulfur clusters, as well as erythropoiesis.</text>
</comment>
<protein>
    <recommendedName>
        <fullName evidence="17 20">Mitochondrial glutathione transporter SLC25A39</fullName>
    </recommendedName>
    <alternativeName>
        <fullName evidence="16 20">Solute carrier family 25 member 39</fullName>
    </alternativeName>
</protein>
<dbReference type="PROSITE" id="PS50920">
    <property type="entry name" value="SOLCAR"/>
    <property type="match status" value="2"/>
</dbReference>
<evidence type="ECO:0000256" key="10">
    <source>
        <dbReference type="ARBA" id="ARBA00023004"/>
    </source>
</evidence>
<dbReference type="GO" id="GO:0006783">
    <property type="term" value="P:heme biosynthetic process"/>
    <property type="evidence" value="ECO:0007669"/>
    <property type="project" value="UniProtKB-KW"/>
</dbReference>
<dbReference type="Ensembl" id="ENSCCAT00000040615.1">
    <property type="protein sequence ID" value="ENSCCAP00000023114.1"/>
    <property type="gene ID" value="ENSCCAG00000029353.1"/>
</dbReference>
<dbReference type="GO" id="GO:0005743">
    <property type="term" value="C:mitochondrial inner membrane"/>
    <property type="evidence" value="ECO:0007669"/>
    <property type="project" value="UniProtKB-SubCell"/>
</dbReference>
<keyword evidence="3 19" id="KW-0813">Transport</keyword>
<dbReference type="GeneTree" id="ENSGT00940000156382"/>